<organism evidence="1 2">
    <name type="scientific">Symbiodinium microadriaticum</name>
    <name type="common">Dinoflagellate</name>
    <name type="synonym">Zooxanthella microadriatica</name>
    <dbReference type="NCBI Taxonomy" id="2951"/>
    <lineage>
        <taxon>Eukaryota</taxon>
        <taxon>Sar</taxon>
        <taxon>Alveolata</taxon>
        <taxon>Dinophyceae</taxon>
        <taxon>Suessiales</taxon>
        <taxon>Symbiodiniaceae</taxon>
        <taxon>Symbiodinium</taxon>
    </lineage>
</organism>
<name>A0A1Q9EQR5_SYMMI</name>
<protein>
    <submittedName>
        <fullName evidence="1">Uncharacterized protein</fullName>
    </submittedName>
</protein>
<comment type="caution">
    <text evidence="1">The sequence shown here is derived from an EMBL/GenBank/DDBJ whole genome shotgun (WGS) entry which is preliminary data.</text>
</comment>
<keyword evidence="2" id="KW-1185">Reference proteome</keyword>
<sequence length="146" mass="16766">MEGVRAELMLYLVDHVSQYVRQLSAGAKYMGMDNDFYKAFSYRKVRELEKNKTQIPSEEEGSIYVIPSDLKIHGPFEVWVVVILSGPSLDGEVGSIYNKVKINLKQYWVFHKFLTLGVAKTRTIGLLISWMLDYKMDATQCAQYLA</sequence>
<dbReference type="Proteomes" id="UP000186817">
    <property type="component" value="Unassembled WGS sequence"/>
</dbReference>
<reference evidence="1 2" key="1">
    <citation type="submission" date="2016-02" db="EMBL/GenBank/DDBJ databases">
        <title>Genome analysis of coral dinoflagellate symbionts highlights evolutionary adaptations to a symbiotic lifestyle.</title>
        <authorList>
            <person name="Aranda M."/>
            <person name="Li Y."/>
            <person name="Liew Y.J."/>
            <person name="Baumgarten S."/>
            <person name="Simakov O."/>
            <person name="Wilson M."/>
            <person name="Piel J."/>
            <person name="Ashoor H."/>
            <person name="Bougouffa S."/>
            <person name="Bajic V.B."/>
            <person name="Ryu T."/>
            <person name="Ravasi T."/>
            <person name="Bayer T."/>
            <person name="Micklem G."/>
            <person name="Kim H."/>
            <person name="Bhak J."/>
            <person name="Lajeunesse T.C."/>
            <person name="Voolstra C.R."/>
        </authorList>
    </citation>
    <scope>NUCLEOTIDE SEQUENCE [LARGE SCALE GENOMIC DNA]</scope>
    <source>
        <strain evidence="1 2">CCMP2467</strain>
    </source>
</reference>
<evidence type="ECO:0000313" key="1">
    <source>
        <dbReference type="EMBL" id="OLQ09762.1"/>
    </source>
</evidence>
<proteinExistence type="predicted"/>
<gene>
    <name evidence="1" type="ORF">AK812_SmicGene6624</name>
</gene>
<dbReference type="EMBL" id="LSRX01000091">
    <property type="protein sequence ID" value="OLQ09762.1"/>
    <property type="molecule type" value="Genomic_DNA"/>
</dbReference>
<dbReference type="AlphaFoldDB" id="A0A1Q9EQR5"/>
<accession>A0A1Q9EQR5</accession>
<evidence type="ECO:0000313" key="2">
    <source>
        <dbReference type="Proteomes" id="UP000186817"/>
    </source>
</evidence>